<dbReference type="InterPro" id="IPR036412">
    <property type="entry name" value="HAD-like_sf"/>
</dbReference>
<dbReference type="Proteomes" id="UP000587527">
    <property type="component" value="Unassembled WGS sequence"/>
</dbReference>
<gene>
    <name evidence="1" type="ORF">F4553_002392</name>
</gene>
<evidence type="ECO:0000313" key="1">
    <source>
        <dbReference type="EMBL" id="MBB5869013.1"/>
    </source>
</evidence>
<dbReference type="GO" id="GO:0016791">
    <property type="term" value="F:phosphatase activity"/>
    <property type="evidence" value="ECO:0007669"/>
    <property type="project" value="TreeGrafter"/>
</dbReference>
<comment type="caution">
    <text evidence="1">The sequence shown here is derived from an EMBL/GenBank/DDBJ whole genome shotgun (WGS) entry which is preliminary data.</text>
</comment>
<organism evidence="1 2">
    <name type="scientific">Allocatelliglobosispora scoriae</name>
    <dbReference type="NCBI Taxonomy" id="643052"/>
    <lineage>
        <taxon>Bacteria</taxon>
        <taxon>Bacillati</taxon>
        <taxon>Actinomycetota</taxon>
        <taxon>Actinomycetes</taxon>
        <taxon>Micromonosporales</taxon>
        <taxon>Micromonosporaceae</taxon>
        <taxon>Allocatelliglobosispora</taxon>
    </lineage>
</organism>
<dbReference type="Pfam" id="PF08282">
    <property type="entry name" value="Hydrolase_3"/>
    <property type="match status" value="1"/>
</dbReference>
<dbReference type="RefSeq" id="WP_184835364.1">
    <property type="nucleotide sequence ID" value="NZ_JACHMN010000002.1"/>
</dbReference>
<dbReference type="PANTHER" id="PTHR10000">
    <property type="entry name" value="PHOSPHOSERINE PHOSPHATASE"/>
    <property type="match status" value="1"/>
</dbReference>
<dbReference type="PANTHER" id="PTHR10000:SF8">
    <property type="entry name" value="HAD SUPERFAMILY HYDROLASE-LIKE, TYPE 3"/>
    <property type="match status" value="1"/>
</dbReference>
<accession>A0A841BPZ4</accession>
<dbReference type="EMBL" id="JACHMN010000002">
    <property type="protein sequence ID" value="MBB5869013.1"/>
    <property type="molecule type" value="Genomic_DNA"/>
</dbReference>
<dbReference type="InterPro" id="IPR023214">
    <property type="entry name" value="HAD_sf"/>
</dbReference>
<dbReference type="GO" id="GO:0005829">
    <property type="term" value="C:cytosol"/>
    <property type="evidence" value="ECO:0007669"/>
    <property type="project" value="TreeGrafter"/>
</dbReference>
<dbReference type="GO" id="GO:0000287">
    <property type="term" value="F:magnesium ion binding"/>
    <property type="evidence" value="ECO:0007669"/>
    <property type="project" value="TreeGrafter"/>
</dbReference>
<dbReference type="Gene3D" id="3.30.1240.10">
    <property type="match status" value="1"/>
</dbReference>
<evidence type="ECO:0000313" key="2">
    <source>
        <dbReference type="Proteomes" id="UP000587527"/>
    </source>
</evidence>
<sequence length="274" mass="28277">MISVIAVDLDGTLLRSDSTVSARTVAVLARATAAGARVVVVTARPPRFTRMLAAEAGISGVAVCSNGAIVADLGTDAMEIVGPLPLETARRTAALLVSALPGVTFTVETGHRALIGPGYGHVATRDRERFPAETLDELWAAESCVKLLAWTPEPVTDAVLDRLRSLLAEVDITHSGGKGLIEISAAGVSKVDALARLCAGWGVGPEQVIAFGDMPNDLSVLRWAGTAVAVANAHPAVLAAAHRITASNDDDGVALTLEELFADAPRLGNVTPGR</sequence>
<dbReference type="AlphaFoldDB" id="A0A841BPZ4"/>
<dbReference type="Gene3D" id="3.40.50.1000">
    <property type="entry name" value="HAD superfamily/HAD-like"/>
    <property type="match status" value="1"/>
</dbReference>
<reference evidence="1 2" key="1">
    <citation type="submission" date="2020-08" db="EMBL/GenBank/DDBJ databases">
        <title>Sequencing the genomes of 1000 actinobacteria strains.</title>
        <authorList>
            <person name="Klenk H.-P."/>
        </authorList>
    </citation>
    <scope>NUCLEOTIDE SEQUENCE [LARGE SCALE GENOMIC DNA]</scope>
    <source>
        <strain evidence="1 2">DSM 45362</strain>
    </source>
</reference>
<name>A0A841BPZ4_9ACTN</name>
<protein>
    <submittedName>
        <fullName evidence="1">Cof subfamily protein (Haloacid dehalogenase superfamily)</fullName>
    </submittedName>
</protein>
<dbReference type="SUPFAM" id="SSF56784">
    <property type="entry name" value="HAD-like"/>
    <property type="match status" value="1"/>
</dbReference>
<keyword evidence="2" id="KW-1185">Reference proteome</keyword>
<proteinExistence type="predicted"/>